<dbReference type="InterPro" id="IPR036890">
    <property type="entry name" value="HATPase_C_sf"/>
</dbReference>
<evidence type="ECO:0000313" key="4">
    <source>
        <dbReference type="Proteomes" id="UP000053611"/>
    </source>
</evidence>
<dbReference type="Gene3D" id="3.30.565.10">
    <property type="entry name" value="Histidine kinase-like ATPase, C-terminal domain"/>
    <property type="match status" value="1"/>
</dbReference>
<dbReference type="RefSeq" id="XP_018277426.1">
    <property type="nucleotide sequence ID" value="XM_018423692.1"/>
</dbReference>
<dbReference type="OrthoDB" id="10031156at2759"/>
<evidence type="ECO:0000256" key="1">
    <source>
        <dbReference type="SAM" id="MobiDB-lite"/>
    </source>
</evidence>
<feature type="compositionally biased region" description="Basic and acidic residues" evidence="1">
    <location>
        <begin position="1403"/>
        <end position="1417"/>
    </location>
</feature>
<dbReference type="Pfam" id="PF25794">
    <property type="entry name" value="SACS"/>
    <property type="match status" value="1"/>
</dbReference>
<protein>
    <recommendedName>
        <fullName evidence="2">Sacsin/Nov domain-containing protein</fullName>
    </recommendedName>
</protein>
<evidence type="ECO:0000313" key="3">
    <source>
        <dbReference type="EMBL" id="KLT40935.1"/>
    </source>
</evidence>
<dbReference type="Proteomes" id="UP000053611">
    <property type="component" value="Unassembled WGS sequence"/>
</dbReference>
<gene>
    <name evidence="3" type="ORF">CC85DRAFT_286971</name>
</gene>
<dbReference type="GeneID" id="28984295"/>
<dbReference type="NCBIfam" id="NF047352">
    <property type="entry name" value="P_loop_sacsin"/>
    <property type="match status" value="1"/>
</dbReference>
<organism evidence="3 4">
    <name type="scientific">Cutaneotrichosporon oleaginosum</name>
    <dbReference type="NCBI Taxonomy" id="879819"/>
    <lineage>
        <taxon>Eukaryota</taxon>
        <taxon>Fungi</taxon>
        <taxon>Dikarya</taxon>
        <taxon>Basidiomycota</taxon>
        <taxon>Agaricomycotina</taxon>
        <taxon>Tremellomycetes</taxon>
        <taxon>Trichosporonales</taxon>
        <taxon>Trichosporonaceae</taxon>
        <taxon>Cutaneotrichosporon</taxon>
    </lineage>
</organism>
<feature type="domain" description="Sacsin/Nov" evidence="2">
    <location>
        <begin position="25"/>
        <end position="141"/>
    </location>
</feature>
<dbReference type="PANTHER" id="PTHR47839">
    <property type="entry name" value="DOMAIN PROTEIN, PUTATIVE (AFU_ORTHOLOGUE AFUA_6G04830)-RELATED"/>
    <property type="match status" value="1"/>
</dbReference>
<sequence length="1700" mass="187294">MPPQGHAALWSAGKDETVEVNQRALIDKILARYSGEHTIFRELLQNADDAGAQSVQVKFYTQAGVDAAERRAPAPLPDASKDAIVRYVVCNDGIPFRPEDWHRLKKIAEGNPDEDRIGAFGVGFYSLWSVCEEPFVESGSKWMGFYWKDGKDQLVARSGDFPPEYKPSVSEPSHSGHPWTTFTMNLREPMPLEAPLEFARFLVTSLTFMRTIRHVDMVVDGTKVLEVRKDVKGQSVAPSMNLNTRSPSGMFNVYKVDATSMVITARVMKWLSATGTKPPPIPPALAKPAKAVGGFLTSFFGRSAPPTPSPEPPSSPMPTEDPTHVDVLAREIQTFQADVKVSVTAAFGRELERATKKSAPQRMPASLVFAHEEDTAKTADGSEASNKKAAVVFAGLCPPLDGEKSAKIFIGQPTGQTTGIGGHLAARFIPTVERESIDLVDRHISQWNKELLWVGGCLSRLIYELELTDLAKKWGATSRTDTTTREKILARGLHALRFFSFRPTTPSALVGSEMESAFFSCARDPPSMPIISTGGILRVDKVRIPDASLLEFLPELPVVTPATVDNASRMVNRLRERNLLHDIVFEDVVQHLNARPLSEKEMMAALNWWQSIANTDVYKNNAQIRNRLLQAAILITDQNKVVPLGDIKTYVNPQSSSIPTDMPLPPDTIPFSVTKQLKMSTITQVFGWVELTVPAYIGFLTRPPMTGINGANPDTDVCVSPVFSERVLTMLGRAWQNMNAQRQAEVAALLKEVACIPTRTGFKKPRESYFHANLLFDDLPTLAFPKTTSIRGGLEMMLLAIGVRKTVDLQLIFSRLVGGGEWSCIDLMKYLVSVKDSLTNEEWARLRQTAAFPLEQPRLKDGSKAPLERRKPHELYEPTDSMRELGLPVLEWDEHKWKPTSDEARLLYNLGVRRFPPVDVLLGLAAGAPPTSEKAFAYLLNHIHDHYIGFEPRQFSTVSFIPATTATGNAILARPGEVFTNPACKTLGFPVARGLASLPENVAKLKIDTDPPMNRLVLSFLAAPESDAGRARVIFEYLASRMGTGTLSALTPLAARAFIPVQQKKTSMDAAAARLARPDEVFLASGQTDSLYASAFTFVDFGPTANMFLRNCGVKSEPSTKDIARLLLGSPERMLEQAGRERYLEQLRILATNINNFDATMLKTMRDTPFLLASQLVKKEKRGGDNQDNYRREWVLTRAADTVVADNATLHSFFGEFVLTAPEEAILESFYTSLGAKALSACVSTEYIPQAIRQGSSSDAARNRAFILERLTIFLGHHSRRVTDYTADWLAKGDNFTVSEASNILARYTYRDGRNVHQHVEKLYAMATRLPRRKEVVMTVAVNMEPDFYDVANALCTVLLKQPKIDDILMLESIMRTSLQSLKKRGFNVDRILNAQREEHLRKQAEAVKEREAREASRPPSSTAAPHQPIAEAGRQTVKGAGAPPPHTPDHAVNAMGNGGLMGMLKRFGAGTPPPAPVNTGVPPSYGDLGTGPGPRGSFQGNSTSRPSGMDQIRETARKAVAASKPGNGALEIKSAAQNIASPPESQQNYCDASAGANIRLAYNPGPHSCQVWLPSDQKEFEGAQMATSQRFIAQILLPLAGVFGLQPAVVNVFWDREGPLIAFNRDGTAFCNGRFFEAWNDASVQSGQRSDALISWYFTLAHELAHNLESAHNASHEFYFSSIAEEYLIAFTKLLKDIQ</sequence>
<dbReference type="SUPFAM" id="SSF55874">
    <property type="entry name" value="ATPase domain of HSP90 chaperone/DNA topoisomerase II/histidine kinase"/>
    <property type="match status" value="1"/>
</dbReference>
<keyword evidence="4" id="KW-1185">Reference proteome</keyword>
<accession>A0A0J0XIM2</accession>
<dbReference type="InterPro" id="IPR022155">
    <property type="entry name" value="DUF3684"/>
</dbReference>
<dbReference type="EMBL" id="KQ087226">
    <property type="protein sequence ID" value="KLT40935.1"/>
    <property type="molecule type" value="Genomic_DNA"/>
</dbReference>
<feature type="region of interest" description="Disordered" evidence="1">
    <location>
        <begin position="301"/>
        <end position="322"/>
    </location>
</feature>
<evidence type="ECO:0000259" key="2">
    <source>
        <dbReference type="Pfam" id="PF25794"/>
    </source>
</evidence>
<feature type="compositionally biased region" description="Pro residues" evidence="1">
    <location>
        <begin position="305"/>
        <end position="316"/>
    </location>
</feature>
<name>A0A0J0XIM2_9TREE</name>
<reference evidence="3 4" key="1">
    <citation type="submission" date="2015-03" db="EMBL/GenBank/DDBJ databases">
        <title>Genomics and transcriptomics of the oil-accumulating basidiomycete yeast T. oleaginosus allow insights into substrate utilization and the diverse evolutionary trajectories of mating systems in fungi.</title>
        <authorList>
            <consortium name="DOE Joint Genome Institute"/>
            <person name="Kourist R."/>
            <person name="Kracht O."/>
            <person name="Bracharz F."/>
            <person name="Lipzen A."/>
            <person name="Nolan M."/>
            <person name="Ohm R."/>
            <person name="Grigoriev I."/>
            <person name="Sun S."/>
            <person name="Heitman J."/>
            <person name="Bruck T."/>
            <person name="Nowrousian M."/>
        </authorList>
    </citation>
    <scope>NUCLEOTIDE SEQUENCE [LARGE SCALE GENOMIC DNA]</scope>
    <source>
        <strain evidence="3 4">IBC0246</strain>
    </source>
</reference>
<dbReference type="Pfam" id="PF12449">
    <property type="entry name" value="DUF3684"/>
    <property type="match status" value="1"/>
</dbReference>
<proteinExistence type="predicted"/>
<feature type="region of interest" description="Disordered" evidence="1">
    <location>
        <begin position="1403"/>
        <end position="1512"/>
    </location>
</feature>
<dbReference type="STRING" id="879819.A0A0J0XIM2"/>
<dbReference type="PANTHER" id="PTHR47839:SF1">
    <property type="entry name" value="DOMAIN PROTEIN, PUTATIVE (AFU_ORTHOLOGUE AFUA_6G04830)-RELATED"/>
    <property type="match status" value="1"/>
</dbReference>
<dbReference type="InterPro" id="IPR058210">
    <property type="entry name" value="SACS/Nov_dom"/>
</dbReference>